<proteinExistence type="inferred from homology"/>
<dbReference type="InterPro" id="IPR024049">
    <property type="entry name" value="eRF1_1_sf"/>
</dbReference>
<dbReference type="Gene3D" id="3.30.420.60">
    <property type="entry name" value="eRF1 domain 2"/>
    <property type="match status" value="1"/>
</dbReference>
<protein>
    <submittedName>
        <fullName evidence="6">Peptide chain release factor erf arf subunit 1</fullName>
    </submittedName>
</protein>
<dbReference type="Pfam" id="PF03463">
    <property type="entry name" value="eRF1_1"/>
    <property type="match status" value="2"/>
</dbReference>
<dbReference type="SUPFAM" id="SSF53137">
    <property type="entry name" value="Translational machinery components"/>
    <property type="match status" value="1"/>
</dbReference>
<keyword evidence="4" id="KW-0648">Protein biosynthesis</keyword>
<sequence>MSSVANMSALSGAAGAGAPATEADQNIAVWKIKKLVKSLDSARGAGTSMISLIIPPKSQISQFSNMLTQEYGTASNIKSRVNRLSVLAAITSTQQRLKLYNRGELGSFRACARCQAFSLTLWTCCRLVLLHAVPPNGLVIYCGTILTDEGKEKKVNFSFEPFKPINTSLYLCDNKFHTEALSELLESDAKYGFIIMDGNGSLFGTLSGNTRNVIHKFSVDLPKKHRRGGQSALRFSRLRDEARHNYVRKVAEAATQHFITDNKCNCAGLVLAGSAEFKNELGQSDLFDPRLAAKIIRTVDVSYGGENGFNQAIELSAESLASVRFIHEKKLLTKYFEEIALETGKYCFGIEDTFKALELGAVEQLILWENLDTMRYTLRDSEGAQHILMLTKEQAEDKTKFQDRMTGQEMEQAEEPQPVLEWLAENYTQFGTNLEFVTDRSQEGLQFCKGFGGVGGLLRYKVAFEDMAVFEDDEDEFMTDSDE</sequence>
<dbReference type="Pfam" id="PF03465">
    <property type="entry name" value="eRF1_3"/>
    <property type="match status" value="1"/>
</dbReference>
<dbReference type="SMART" id="SM01194">
    <property type="entry name" value="eRF1_1"/>
    <property type="match status" value="1"/>
</dbReference>
<dbReference type="Pfam" id="PF03464">
    <property type="entry name" value="eRF1_2"/>
    <property type="match status" value="1"/>
</dbReference>
<organism evidence="6 7">
    <name type="scientific">Ceraceosorus bombacis</name>
    <dbReference type="NCBI Taxonomy" id="401625"/>
    <lineage>
        <taxon>Eukaryota</taxon>
        <taxon>Fungi</taxon>
        <taxon>Dikarya</taxon>
        <taxon>Basidiomycota</taxon>
        <taxon>Ustilaginomycotina</taxon>
        <taxon>Exobasidiomycetes</taxon>
        <taxon>Ceraceosorales</taxon>
        <taxon>Ceraceosoraceae</taxon>
        <taxon>Ceraceosorus</taxon>
    </lineage>
</organism>
<dbReference type="InterPro" id="IPR004403">
    <property type="entry name" value="Peptide_chain-rel_eRF1/aRF1"/>
</dbReference>
<name>A0A0P1BG64_9BASI</name>
<dbReference type="SUPFAM" id="SSF55315">
    <property type="entry name" value="L30e-like"/>
    <property type="match status" value="1"/>
</dbReference>
<comment type="subcellular location">
    <subcellularLocation>
        <location evidence="1">Cytoplasm</location>
    </subcellularLocation>
</comment>
<dbReference type="InterPro" id="IPR005141">
    <property type="entry name" value="eRF1_2"/>
</dbReference>
<keyword evidence="3" id="KW-0963">Cytoplasm</keyword>
<dbReference type="NCBIfam" id="TIGR03676">
    <property type="entry name" value="aRF1_eRF1"/>
    <property type="match status" value="1"/>
</dbReference>
<accession>A0A0P1BG64</accession>
<dbReference type="EMBL" id="CCYA01000250">
    <property type="protein sequence ID" value="CEH14976.1"/>
    <property type="molecule type" value="Genomic_DNA"/>
</dbReference>
<dbReference type="Proteomes" id="UP000054845">
    <property type="component" value="Unassembled WGS sequence"/>
</dbReference>
<evidence type="ECO:0000313" key="7">
    <source>
        <dbReference type="Proteomes" id="UP000054845"/>
    </source>
</evidence>
<reference evidence="6 7" key="1">
    <citation type="submission" date="2014-09" db="EMBL/GenBank/DDBJ databases">
        <authorList>
            <person name="Magalhaes I.L.F."/>
            <person name="Oliveira U."/>
            <person name="Santos F.R."/>
            <person name="Vidigal T.H.D.A."/>
            <person name="Brescovit A.D."/>
            <person name="Santos A.J."/>
        </authorList>
    </citation>
    <scope>NUCLEOTIDE SEQUENCE [LARGE SCALE GENOMIC DNA]</scope>
</reference>
<dbReference type="FunFam" id="3.30.420.60:FF:000001">
    <property type="entry name" value="Eukaryotic peptide chain release factor subunit 1"/>
    <property type="match status" value="1"/>
</dbReference>
<dbReference type="SUPFAM" id="SSF55481">
    <property type="entry name" value="N-terminal domain of eukaryotic peptide chain release factor subunit 1, ERF1"/>
    <property type="match status" value="2"/>
</dbReference>
<evidence type="ECO:0000259" key="5">
    <source>
        <dbReference type="SMART" id="SM01194"/>
    </source>
</evidence>
<dbReference type="PANTHER" id="PTHR10113">
    <property type="entry name" value="PEPTIDE CHAIN RELEASE FACTOR SUBUNIT 1"/>
    <property type="match status" value="1"/>
</dbReference>
<dbReference type="InterPro" id="IPR042226">
    <property type="entry name" value="eFR1_2_sf"/>
</dbReference>
<dbReference type="AlphaFoldDB" id="A0A0P1BG64"/>
<dbReference type="Gene3D" id="3.30.960.10">
    <property type="entry name" value="eRF1 domain 1"/>
    <property type="match status" value="2"/>
</dbReference>
<evidence type="ECO:0000256" key="2">
    <source>
        <dbReference type="ARBA" id="ARBA00005326"/>
    </source>
</evidence>
<dbReference type="InterPro" id="IPR029064">
    <property type="entry name" value="Ribosomal_eL30-like_sf"/>
</dbReference>
<dbReference type="STRING" id="401625.A0A0P1BG64"/>
<feature type="domain" description="eRF1/Pelota-like N-terminal" evidence="5">
    <location>
        <begin position="20"/>
        <end position="186"/>
    </location>
</feature>
<dbReference type="InterPro" id="IPR005140">
    <property type="entry name" value="eRF1_Pelota-like_N"/>
</dbReference>
<evidence type="ECO:0000256" key="1">
    <source>
        <dbReference type="ARBA" id="ARBA00004496"/>
    </source>
</evidence>
<dbReference type="OrthoDB" id="10254527at2759"/>
<dbReference type="InterPro" id="IPR005142">
    <property type="entry name" value="eRF1_3"/>
</dbReference>
<dbReference type="GO" id="GO:0003747">
    <property type="term" value="F:translation release factor activity"/>
    <property type="evidence" value="ECO:0007669"/>
    <property type="project" value="InterPro"/>
</dbReference>
<keyword evidence="7" id="KW-1185">Reference proteome</keyword>
<dbReference type="Gene3D" id="3.30.1330.30">
    <property type="match status" value="1"/>
</dbReference>
<dbReference type="FunFam" id="3.30.1330.30:FF:000006">
    <property type="entry name" value="Peptide chain release factor subunit 1"/>
    <property type="match status" value="1"/>
</dbReference>
<evidence type="ECO:0000313" key="6">
    <source>
        <dbReference type="EMBL" id="CEH14976.1"/>
    </source>
</evidence>
<dbReference type="GO" id="GO:0018444">
    <property type="term" value="C:translation release factor complex"/>
    <property type="evidence" value="ECO:0007669"/>
    <property type="project" value="UniProtKB-ARBA"/>
</dbReference>
<evidence type="ECO:0000256" key="3">
    <source>
        <dbReference type="ARBA" id="ARBA00022490"/>
    </source>
</evidence>
<comment type="similarity">
    <text evidence="2">Belongs to the eukaryotic release factor 1 family.</text>
</comment>
<evidence type="ECO:0000256" key="4">
    <source>
        <dbReference type="ARBA" id="ARBA00022917"/>
    </source>
</evidence>